<evidence type="ECO:0000259" key="1">
    <source>
        <dbReference type="Pfam" id="PF00582"/>
    </source>
</evidence>
<organism evidence="2 3">
    <name type="scientific">Roseinatronobacter ekhonensis</name>
    <dbReference type="NCBI Taxonomy" id="254356"/>
    <lineage>
        <taxon>Bacteria</taxon>
        <taxon>Pseudomonadati</taxon>
        <taxon>Pseudomonadota</taxon>
        <taxon>Alphaproteobacteria</taxon>
        <taxon>Rhodobacterales</taxon>
        <taxon>Paracoccaceae</taxon>
        <taxon>Roseinatronobacter</taxon>
    </lineage>
</organism>
<protein>
    <submittedName>
        <fullName evidence="2">Universal stress protein UP12</fullName>
    </submittedName>
</protein>
<dbReference type="InterPro" id="IPR006016">
    <property type="entry name" value="UspA"/>
</dbReference>
<dbReference type="EMBL" id="UIHC01000003">
    <property type="protein sequence ID" value="SUZ30685.1"/>
    <property type="molecule type" value="Genomic_DNA"/>
</dbReference>
<gene>
    <name evidence="2" type="primary">uspG_2</name>
    <name evidence="2" type="ORF">ROE7235_00411</name>
</gene>
<dbReference type="Gene3D" id="3.40.50.620">
    <property type="entry name" value="HUPs"/>
    <property type="match status" value="1"/>
</dbReference>
<dbReference type="Pfam" id="PF00582">
    <property type="entry name" value="Usp"/>
    <property type="match status" value="1"/>
</dbReference>
<accession>A0A3B0M3I0</accession>
<feature type="domain" description="UspA" evidence="1">
    <location>
        <begin position="1"/>
        <end position="124"/>
    </location>
</feature>
<dbReference type="InterPro" id="IPR014729">
    <property type="entry name" value="Rossmann-like_a/b/a_fold"/>
</dbReference>
<reference evidence="3" key="1">
    <citation type="submission" date="2018-08" db="EMBL/GenBank/DDBJ databases">
        <authorList>
            <person name="Rodrigo-Torres L."/>
            <person name="Arahal R. D."/>
            <person name="Lucena T."/>
        </authorList>
    </citation>
    <scope>NUCLEOTIDE SEQUENCE [LARGE SCALE GENOMIC DNA]</scope>
    <source>
        <strain evidence="3">CECT 7235</strain>
    </source>
</reference>
<dbReference type="Proteomes" id="UP000272908">
    <property type="component" value="Unassembled WGS sequence"/>
</dbReference>
<dbReference type="RefSeq" id="WP_183073271.1">
    <property type="nucleotide sequence ID" value="NZ_UIHC01000003.1"/>
</dbReference>
<proteinExistence type="predicted"/>
<evidence type="ECO:0000313" key="3">
    <source>
        <dbReference type="Proteomes" id="UP000272908"/>
    </source>
</evidence>
<keyword evidence="3" id="KW-1185">Reference proteome</keyword>
<sequence>MYDTILVAADLAAPARAKALLAQAQRLCGPDGTIRLLHVLDAAATDKRRASAMAGLLALSDGTDHRILPVLRDGAVAPHIRAMADADGADLVMLASGLPDMAEFMRQTTATKLTRHATISVLVAPQTNPERTDQHV</sequence>
<evidence type="ECO:0000313" key="2">
    <source>
        <dbReference type="EMBL" id="SUZ30685.1"/>
    </source>
</evidence>
<dbReference type="SUPFAM" id="SSF52402">
    <property type="entry name" value="Adenine nucleotide alpha hydrolases-like"/>
    <property type="match status" value="1"/>
</dbReference>
<name>A0A3B0M3I0_9RHOB</name>
<dbReference type="AlphaFoldDB" id="A0A3B0M3I0"/>